<dbReference type="SMART" id="SM00054">
    <property type="entry name" value="EFh"/>
    <property type="match status" value="3"/>
</dbReference>
<dbReference type="PANTHER" id="PTHR23055">
    <property type="entry name" value="CALCIUM BINDING PROTEINS"/>
    <property type="match status" value="1"/>
</dbReference>
<keyword evidence="8" id="KW-0106">Calcium</keyword>
<organism evidence="16 17">
    <name type="scientific">Fukomys damarensis</name>
    <name type="common">Damaraland mole rat</name>
    <name type="synonym">Cryptomys damarensis</name>
    <dbReference type="NCBI Taxonomy" id="885580"/>
    <lineage>
        <taxon>Eukaryota</taxon>
        <taxon>Metazoa</taxon>
        <taxon>Chordata</taxon>
        <taxon>Craniata</taxon>
        <taxon>Vertebrata</taxon>
        <taxon>Euteleostomi</taxon>
        <taxon>Mammalia</taxon>
        <taxon>Eutheria</taxon>
        <taxon>Euarchontoglires</taxon>
        <taxon>Glires</taxon>
        <taxon>Rodentia</taxon>
        <taxon>Hystricomorpha</taxon>
        <taxon>Bathyergidae</taxon>
        <taxon>Fukomys</taxon>
    </lineage>
</organism>
<protein>
    <recommendedName>
        <fullName evidence="11">Neuron-specific calcium-binding protein hippocalcin</fullName>
    </recommendedName>
</protein>
<dbReference type="FunFam" id="1.10.238.10:FF:000009">
    <property type="entry name" value="Visinin-like protein 1"/>
    <property type="match status" value="1"/>
</dbReference>
<keyword evidence="10" id="KW-0449">Lipoprotein</keyword>
<comment type="subcellular location">
    <subcellularLocation>
        <location evidence="2">Cytoplasm</location>
        <location evidence="2">Cytosol</location>
    </subcellularLocation>
    <subcellularLocation>
        <location evidence="1">Membrane</location>
        <topology evidence="1">Peripheral membrane protein</topology>
    </subcellularLocation>
</comment>
<evidence type="ECO:0000256" key="13">
    <source>
        <dbReference type="ARBA" id="ARBA00046778"/>
    </source>
</evidence>
<keyword evidence="6" id="KW-0479">Metal-binding</keyword>
<keyword evidence="9" id="KW-0472">Membrane</keyword>
<evidence type="ECO:0000256" key="5">
    <source>
        <dbReference type="ARBA" id="ARBA00022707"/>
    </source>
</evidence>
<dbReference type="PANTHER" id="PTHR23055:SF57">
    <property type="entry name" value="NEURON-SPECIFIC CALCIUM-BINDING PROTEIN HIPPOCALCIN"/>
    <property type="match status" value="1"/>
</dbReference>
<gene>
    <name evidence="16" type="ORF">H920_04282</name>
</gene>
<name>A0A091EFZ0_FUKDA</name>
<dbReference type="PROSITE" id="PS50222">
    <property type="entry name" value="EF_HAND_2"/>
    <property type="match status" value="3"/>
</dbReference>
<evidence type="ECO:0000256" key="2">
    <source>
        <dbReference type="ARBA" id="ARBA00004514"/>
    </source>
</evidence>
<evidence type="ECO:0000256" key="4">
    <source>
        <dbReference type="ARBA" id="ARBA00022490"/>
    </source>
</evidence>
<evidence type="ECO:0000313" key="17">
    <source>
        <dbReference type="Proteomes" id="UP000028990"/>
    </source>
</evidence>
<dbReference type="InterPro" id="IPR002048">
    <property type="entry name" value="EF_hand_dom"/>
</dbReference>
<evidence type="ECO:0000256" key="6">
    <source>
        <dbReference type="ARBA" id="ARBA00022723"/>
    </source>
</evidence>
<evidence type="ECO:0000256" key="1">
    <source>
        <dbReference type="ARBA" id="ARBA00004170"/>
    </source>
</evidence>
<dbReference type="GO" id="GO:0016020">
    <property type="term" value="C:membrane"/>
    <property type="evidence" value="ECO:0007669"/>
    <property type="project" value="UniProtKB-SubCell"/>
</dbReference>
<keyword evidence="7" id="KW-0677">Repeat</keyword>
<dbReference type="GO" id="GO:0005829">
    <property type="term" value="C:cytosol"/>
    <property type="evidence" value="ECO:0007669"/>
    <property type="project" value="UniProtKB-SubCell"/>
</dbReference>
<dbReference type="InterPro" id="IPR011992">
    <property type="entry name" value="EF-hand-dom_pair"/>
</dbReference>
<dbReference type="InterPro" id="IPR028846">
    <property type="entry name" value="Recoverin"/>
</dbReference>
<keyword evidence="4" id="KW-0963">Cytoplasm</keyword>
<keyword evidence="5" id="KW-0519">Myristate</keyword>
<comment type="subunit">
    <text evidence="13">Oligomer; oligomerization is calcium-dependent. May interact with the voltage-dependent P/Q- and N-type calcium channels CACNA1A and CACNA1B.</text>
</comment>
<evidence type="ECO:0000256" key="14">
    <source>
        <dbReference type="SAM" id="MobiDB-lite"/>
    </source>
</evidence>
<dbReference type="EMBL" id="KN121985">
    <property type="protein sequence ID" value="KFO34316.1"/>
    <property type="molecule type" value="Genomic_DNA"/>
</dbReference>
<evidence type="ECO:0000256" key="9">
    <source>
        <dbReference type="ARBA" id="ARBA00023136"/>
    </source>
</evidence>
<feature type="domain" description="EF-hand" evidence="15">
    <location>
        <begin position="261"/>
        <end position="296"/>
    </location>
</feature>
<dbReference type="Pfam" id="PF13202">
    <property type="entry name" value="EF-hand_5"/>
    <property type="match status" value="1"/>
</dbReference>
<dbReference type="InterPro" id="IPR018247">
    <property type="entry name" value="EF_Hand_1_Ca_BS"/>
</dbReference>
<proteinExistence type="inferred from homology"/>
<evidence type="ECO:0000256" key="10">
    <source>
        <dbReference type="ARBA" id="ARBA00023288"/>
    </source>
</evidence>
<feature type="region of interest" description="Disordered" evidence="14">
    <location>
        <begin position="131"/>
        <end position="152"/>
    </location>
</feature>
<dbReference type="STRING" id="885580.ENSFDAP00000008128"/>
<keyword evidence="17" id="KW-1185">Reference proteome</keyword>
<evidence type="ECO:0000256" key="3">
    <source>
        <dbReference type="ARBA" id="ARBA00006049"/>
    </source>
</evidence>
<dbReference type="eggNOG" id="KOG0044">
    <property type="taxonomic scope" value="Eukaryota"/>
</dbReference>
<evidence type="ECO:0000256" key="12">
    <source>
        <dbReference type="ARBA" id="ARBA00045395"/>
    </source>
</evidence>
<dbReference type="PROSITE" id="PS00018">
    <property type="entry name" value="EF_HAND_1"/>
    <property type="match status" value="3"/>
</dbReference>
<comment type="similarity">
    <text evidence="3">Belongs to the recoverin family.</text>
</comment>
<dbReference type="PRINTS" id="PR00450">
    <property type="entry name" value="RECOVERIN"/>
</dbReference>
<dbReference type="Proteomes" id="UP000028990">
    <property type="component" value="Unassembled WGS sequence"/>
</dbReference>
<dbReference type="Pfam" id="PF13499">
    <property type="entry name" value="EF-hand_7"/>
    <property type="match status" value="1"/>
</dbReference>
<reference evidence="16 17" key="1">
    <citation type="submission" date="2013-11" db="EMBL/GenBank/DDBJ databases">
        <title>The Damaraland mole rat (Fukomys damarensis) genome and evolution of African mole rats.</title>
        <authorList>
            <person name="Gladyshev V.N."/>
            <person name="Fang X."/>
        </authorList>
    </citation>
    <scope>NUCLEOTIDE SEQUENCE [LARGE SCALE GENOMIC DNA]</scope>
    <source>
        <tissue evidence="16">Liver</tissue>
    </source>
</reference>
<evidence type="ECO:0000259" key="15">
    <source>
        <dbReference type="PROSITE" id="PS50222"/>
    </source>
</evidence>
<dbReference type="AlphaFoldDB" id="A0A091EFZ0"/>
<evidence type="ECO:0000256" key="7">
    <source>
        <dbReference type="ARBA" id="ARBA00022737"/>
    </source>
</evidence>
<evidence type="ECO:0000256" key="11">
    <source>
        <dbReference type="ARBA" id="ARBA00040538"/>
    </source>
</evidence>
<sequence>MAQREKGIISHEVQSGHTTDSAAKQSLNVAAMALCAAFSSANGPSNSARLASLLVTRHHGFPVPPESCKSLATTVTWALTVQSQAQCQDFFGLLSLHLHSSLEYRMTFQLQTRELRRLPEPPSQLVAELKHAGREGRCPSNHPGSGFRSRSDVRPGAQVGLGFAVMGKQNSKLRPEMLQDLRENTEFSELELQEWYKGFLKDCPTGILNVDEFKKIYANFFPYGDASKFAEHVFRTFDTNSDGTIDFREFIIALSVTSRGRLEQKLMWAFSMYDLDGNGYISREEMLEIVQAIYKMVSSVMKMPEDESTPEKRTEKIFRQMDTNNDGKLSLEEFIRGAKSDPSIVRLLQCDPSSASQF</sequence>
<dbReference type="Gene3D" id="1.10.238.10">
    <property type="entry name" value="EF-hand"/>
    <property type="match status" value="1"/>
</dbReference>
<feature type="domain" description="EF-hand" evidence="15">
    <location>
        <begin position="225"/>
        <end position="260"/>
    </location>
</feature>
<dbReference type="CDD" id="cd00051">
    <property type="entry name" value="EFh"/>
    <property type="match status" value="2"/>
</dbReference>
<evidence type="ECO:0000313" key="16">
    <source>
        <dbReference type="EMBL" id="KFO34316.1"/>
    </source>
</evidence>
<dbReference type="SUPFAM" id="SSF47473">
    <property type="entry name" value="EF-hand"/>
    <property type="match status" value="1"/>
</dbReference>
<evidence type="ECO:0000256" key="8">
    <source>
        <dbReference type="ARBA" id="ARBA00022837"/>
    </source>
</evidence>
<feature type="domain" description="EF-hand" evidence="15">
    <location>
        <begin position="309"/>
        <end position="344"/>
    </location>
</feature>
<accession>A0A091EFZ0</accession>
<comment type="function">
    <text evidence="12">Calcium-binding protein that may play a role in the regulation of voltage-dependent calcium channels. May also play a role in cyclic-nucleotide-mediated signaling through the regulation of adenylate and guanylate cyclases.</text>
</comment>
<dbReference type="GO" id="GO:0005509">
    <property type="term" value="F:calcium ion binding"/>
    <property type="evidence" value="ECO:0007669"/>
    <property type="project" value="InterPro"/>
</dbReference>